<evidence type="ECO:0008006" key="5">
    <source>
        <dbReference type="Google" id="ProtNLM"/>
    </source>
</evidence>
<dbReference type="AlphaFoldDB" id="A0A2N1PPC1"/>
<name>A0A2N1PPC1_9BACT</name>
<keyword evidence="2" id="KW-0812">Transmembrane</keyword>
<dbReference type="Gene3D" id="2.40.50.140">
    <property type="entry name" value="Nucleic acid-binding proteins"/>
    <property type="match status" value="1"/>
</dbReference>
<dbReference type="InterPro" id="IPR012340">
    <property type="entry name" value="NA-bd_OB-fold"/>
</dbReference>
<accession>A0A2N1PPC1</accession>
<evidence type="ECO:0000256" key="2">
    <source>
        <dbReference type="SAM" id="Phobius"/>
    </source>
</evidence>
<evidence type="ECO:0000313" key="4">
    <source>
        <dbReference type="Proteomes" id="UP000233256"/>
    </source>
</evidence>
<keyword evidence="2" id="KW-1133">Transmembrane helix</keyword>
<proteinExistence type="predicted"/>
<evidence type="ECO:0000313" key="3">
    <source>
        <dbReference type="EMBL" id="PKK90180.1"/>
    </source>
</evidence>
<comment type="caution">
    <text evidence="3">The sequence shown here is derived from an EMBL/GenBank/DDBJ whole genome shotgun (WGS) entry which is preliminary data.</text>
</comment>
<sequence length="403" mass="44144">MDEKNNLPRVESPHTTLPEDTLCQSCGRFVGAYSRCPYCQAEMATRFSIVLAKRIAVFGSIIGLVILLIASRAKKVETIEIGTIAENNNMALVRVVGRVVNLRLREDQNGFSLSLDDGTGRISLSAFDKLRIFRDRMGENFPRIGDMVSAVGNLQITEKWGATMFLSSPGRLKLVERIKIEARSFDDISHDDINKIFDIQAEVASIKKFSIGRTIALRQGETTLPLSIFDKDYEKIGSPDLATALLTPGSVIALRASASEYRGDLQLRIENPADRDNNKVVSRGAGKPVTGSSEKGSRKPESSQIPKSGNAFSEVTMDRVGGRVTIDGSIASVKDFKTGLKLELSNNGAKMTVWVKSDIRDSITDKTLLQKGARVKVSGTISSFKNALQVNPETTDDLTAWRD</sequence>
<dbReference type="Proteomes" id="UP000233256">
    <property type="component" value="Unassembled WGS sequence"/>
</dbReference>
<feature type="transmembrane region" description="Helical" evidence="2">
    <location>
        <begin position="51"/>
        <end position="70"/>
    </location>
</feature>
<dbReference type="EMBL" id="PGXC01000007">
    <property type="protein sequence ID" value="PKK90180.1"/>
    <property type="molecule type" value="Genomic_DNA"/>
</dbReference>
<keyword evidence="2" id="KW-0472">Membrane</keyword>
<reference evidence="3 4" key="1">
    <citation type="journal article" date="2017" name="ISME J.">
        <title>Potential for microbial H2 and metal transformations associated with novel bacteria and archaea in deep terrestrial subsurface sediments.</title>
        <authorList>
            <person name="Hernsdorf A.W."/>
            <person name="Amano Y."/>
            <person name="Miyakawa K."/>
            <person name="Ise K."/>
            <person name="Suzuki Y."/>
            <person name="Anantharaman K."/>
            <person name="Probst A."/>
            <person name="Burstein D."/>
            <person name="Thomas B.C."/>
            <person name="Banfield J.F."/>
        </authorList>
    </citation>
    <scope>NUCLEOTIDE SEQUENCE [LARGE SCALE GENOMIC DNA]</scope>
    <source>
        <strain evidence="3">HGW-Wallbacteria-1</strain>
    </source>
</reference>
<organism evidence="3 4">
    <name type="scientific">Candidatus Wallbacteria bacterium HGW-Wallbacteria-1</name>
    <dbReference type="NCBI Taxonomy" id="2013854"/>
    <lineage>
        <taxon>Bacteria</taxon>
        <taxon>Candidatus Walliibacteriota</taxon>
    </lineage>
</organism>
<evidence type="ECO:0000256" key="1">
    <source>
        <dbReference type="SAM" id="MobiDB-lite"/>
    </source>
</evidence>
<protein>
    <recommendedName>
        <fullName evidence="5">OB domain-containing protein</fullName>
    </recommendedName>
</protein>
<feature type="region of interest" description="Disordered" evidence="1">
    <location>
        <begin position="272"/>
        <end position="309"/>
    </location>
</feature>
<gene>
    <name evidence="3" type="ORF">CVV64_10650</name>
</gene>